<feature type="transmembrane region" description="Helical" evidence="1">
    <location>
        <begin position="134"/>
        <end position="158"/>
    </location>
</feature>
<dbReference type="PANTHER" id="PTHR33121">
    <property type="entry name" value="CYCLIC DI-GMP PHOSPHODIESTERASE PDEF"/>
    <property type="match status" value="1"/>
</dbReference>
<feature type="domain" description="EAL" evidence="2">
    <location>
        <begin position="493"/>
        <end position="744"/>
    </location>
</feature>
<reference evidence="3" key="1">
    <citation type="submission" date="2022-05" db="EMBL/GenBank/DDBJ databases">
        <title>Description of a novel species of Leclercia; Leclercia tamurae and the Proposal for a Novel Genus Silvania gen. nov. Containing Two Novel Species Silvania hatchlandensis sp. nov. and Silvania confinis sp. nov. Isolated from the Rhizosphere of Oak.</title>
        <authorList>
            <person name="Maddock D.W."/>
            <person name="Brady C.L."/>
            <person name="Denman S."/>
            <person name="Arnold D."/>
        </authorList>
    </citation>
    <scope>NUCLEOTIDE SEQUENCE</scope>
    <source>
        <strain evidence="3">H6S3</strain>
    </source>
</reference>
<gene>
    <name evidence="3" type="ORF">M8318_13365</name>
</gene>
<proteinExistence type="predicted"/>
<dbReference type="CDD" id="cd01948">
    <property type="entry name" value="EAL"/>
    <property type="match status" value="1"/>
</dbReference>
<feature type="transmembrane region" description="Helical" evidence="1">
    <location>
        <begin position="220"/>
        <end position="239"/>
    </location>
</feature>
<feature type="transmembrane region" description="Helical" evidence="1">
    <location>
        <begin position="95"/>
        <end position="113"/>
    </location>
</feature>
<feature type="transmembrane region" description="Helical" evidence="1">
    <location>
        <begin position="48"/>
        <end position="75"/>
    </location>
</feature>
<dbReference type="SUPFAM" id="SSF141868">
    <property type="entry name" value="EAL domain-like"/>
    <property type="match status" value="1"/>
</dbReference>
<dbReference type="Proteomes" id="UP001062027">
    <property type="component" value="Unassembled WGS sequence"/>
</dbReference>
<comment type="caution">
    <text evidence="3">The sequence shown here is derived from an EMBL/GenBank/DDBJ whole genome shotgun (WGS) entry which is preliminary data.</text>
</comment>
<protein>
    <submittedName>
        <fullName evidence="3">EAL domain-containing protein</fullName>
    </submittedName>
</protein>
<organism evidence="3 4">
    <name type="scientific">Leclercia tamurae</name>
    <dbReference type="NCBI Taxonomy" id="2926467"/>
    <lineage>
        <taxon>Bacteria</taxon>
        <taxon>Pseudomonadati</taxon>
        <taxon>Pseudomonadota</taxon>
        <taxon>Gammaproteobacteria</taxon>
        <taxon>Enterobacterales</taxon>
        <taxon>Enterobacteriaceae</taxon>
        <taxon>Leclercia</taxon>
    </lineage>
</organism>
<dbReference type="Gene3D" id="3.20.20.450">
    <property type="entry name" value="EAL domain"/>
    <property type="match status" value="1"/>
</dbReference>
<keyword evidence="1" id="KW-0472">Membrane</keyword>
<dbReference type="EMBL" id="JAMHKS010000074">
    <property type="protein sequence ID" value="MCU6678658.1"/>
    <property type="molecule type" value="Genomic_DNA"/>
</dbReference>
<dbReference type="InterPro" id="IPR001633">
    <property type="entry name" value="EAL_dom"/>
</dbReference>
<keyword evidence="1" id="KW-0812">Transmembrane</keyword>
<keyword evidence="1" id="KW-1133">Transmembrane helix</keyword>
<dbReference type="PANTHER" id="PTHR33121:SF74">
    <property type="entry name" value="CYCLIC DI-GMP PHOSPHODIESTERASE PDEA-RELATED"/>
    <property type="match status" value="1"/>
</dbReference>
<dbReference type="Pfam" id="PF00563">
    <property type="entry name" value="EAL"/>
    <property type="match status" value="1"/>
</dbReference>
<feature type="transmembrane region" description="Helical" evidence="1">
    <location>
        <begin position="245"/>
        <end position="264"/>
    </location>
</feature>
<accession>A0ABT2RCN0</accession>
<evidence type="ECO:0000313" key="3">
    <source>
        <dbReference type="EMBL" id="MCU6678658.1"/>
    </source>
</evidence>
<sequence length="749" mass="85222">MKIIESIKSHYNLYKSSKFLHTVITFITVLLFLPVLREFSPRVAIDHTVIYVAYLPISLFIALVGIYGASVLPALTLATYWSLHRELLLNATQTWAVTLSLMIPLAIAQCILHKRLGRYARTDITNSTGIFSRLWCYGFIYPILAQAAMYIVGALTLIPDDFQYYFSASEIRLLILNLQSLMMPAVVFSSGLYYLLRLLTSWNYTRKFCTKNILDASNRNVLIVWMLVISVLICTYTSVSQYPVISSYAIPLVFLAFVYGVINFSAAIISLVWPLAIFILITGNPQFIKTVEKGQLLTSFSAFFIVFTIANAYLATMKRNLKQANVKITSAALREPLTMLPNMMLLNKDLQQLIHPAMLCYVKIFSADNLDKHLGFTFRVNAKVAVYYLLKKFLPKNCCVYSVPYGDLLVVLPEKEGRSVMQGLLKKLNQAKSSTRVSDVDVAFGLSWMTFNAQVDLSKSISELDYLATTKGQDHISALDKNLHFIEQHMTLDIALLQKLKHALLHNDLVLYAQKIEHTHCDKQYYEILCRMKLDGKIVTPDKFIPTITEFGLCGLLDFKVLEAFIDFYHQNVLTCQHIRFSLNITPETLADENTAERIITMFENKNKKPDNIVFEVTEEQLFLNERNVINNINSLRHYGFEIAIDDFGTGYANYERLKNLDADIVKIDGMFIKEITHNRVDQLIVKSIIDIARAKGMSIVAEYVETQEHKVLLSQLGVDYLQGYHIAKPLPLACVMKEKAASSEDYPE</sequence>
<dbReference type="PROSITE" id="PS50883">
    <property type="entry name" value="EAL"/>
    <property type="match status" value="1"/>
</dbReference>
<evidence type="ECO:0000259" key="2">
    <source>
        <dbReference type="PROSITE" id="PS50883"/>
    </source>
</evidence>
<dbReference type="InterPro" id="IPR050706">
    <property type="entry name" value="Cyclic-di-GMP_PDE-like"/>
</dbReference>
<name>A0ABT2RCN0_9ENTR</name>
<feature type="transmembrane region" description="Helical" evidence="1">
    <location>
        <begin position="294"/>
        <end position="314"/>
    </location>
</feature>
<dbReference type="SMART" id="SM00052">
    <property type="entry name" value="EAL"/>
    <property type="match status" value="1"/>
</dbReference>
<keyword evidence="4" id="KW-1185">Reference proteome</keyword>
<evidence type="ECO:0000313" key="4">
    <source>
        <dbReference type="Proteomes" id="UP001062027"/>
    </source>
</evidence>
<dbReference type="InterPro" id="IPR035919">
    <property type="entry name" value="EAL_sf"/>
</dbReference>
<feature type="transmembrane region" description="Helical" evidence="1">
    <location>
        <begin position="178"/>
        <end position="199"/>
    </location>
</feature>
<dbReference type="RefSeq" id="WP_262663143.1">
    <property type="nucleotide sequence ID" value="NZ_JAMHKS010000074.1"/>
</dbReference>
<feature type="transmembrane region" description="Helical" evidence="1">
    <location>
        <begin position="19"/>
        <end position="36"/>
    </location>
</feature>
<evidence type="ECO:0000256" key="1">
    <source>
        <dbReference type="SAM" id="Phobius"/>
    </source>
</evidence>